<reference evidence="1" key="2">
    <citation type="journal article" date="2023" name="IMA Fungus">
        <title>Comparative genomic study of the Penicillium genus elucidates a diverse pangenome and 15 lateral gene transfer events.</title>
        <authorList>
            <person name="Petersen C."/>
            <person name="Sorensen T."/>
            <person name="Nielsen M.R."/>
            <person name="Sondergaard T.E."/>
            <person name="Sorensen J.L."/>
            <person name="Fitzpatrick D.A."/>
            <person name="Frisvad J.C."/>
            <person name="Nielsen K.L."/>
        </authorList>
    </citation>
    <scope>NUCLEOTIDE SEQUENCE</scope>
    <source>
        <strain evidence="1">IBT 22155</strain>
    </source>
</reference>
<proteinExistence type="predicted"/>
<sequence length="109" mass="11698">MSIPTVSCNVRGTLFRALWLYKSPSAGFYPWIRLLGDAVVYTQSLSTATCYRRPREGSYNITTPPENKGSAYPATSTAASGCVSFGSSPKDNDILVLATDAKGKTPTLL</sequence>
<dbReference type="AlphaFoldDB" id="A0A9W9GV75"/>
<protein>
    <submittedName>
        <fullName evidence="1">Uncharacterized protein</fullName>
    </submittedName>
</protein>
<accession>A0A9W9GV75</accession>
<evidence type="ECO:0000313" key="1">
    <source>
        <dbReference type="EMBL" id="KAJ5130679.1"/>
    </source>
</evidence>
<organism evidence="1 2">
    <name type="scientific">Penicillium bovifimosum</name>
    <dbReference type="NCBI Taxonomy" id="126998"/>
    <lineage>
        <taxon>Eukaryota</taxon>
        <taxon>Fungi</taxon>
        <taxon>Dikarya</taxon>
        <taxon>Ascomycota</taxon>
        <taxon>Pezizomycotina</taxon>
        <taxon>Eurotiomycetes</taxon>
        <taxon>Eurotiomycetidae</taxon>
        <taxon>Eurotiales</taxon>
        <taxon>Aspergillaceae</taxon>
        <taxon>Penicillium</taxon>
    </lineage>
</organism>
<comment type="caution">
    <text evidence="1">The sequence shown here is derived from an EMBL/GenBank/DDBJ whole genome shotgun (WGS) entry which is preliminary data.</text>
</comment>
<dbReference type="Proteomes" id="UP001149079">
    <property type="component" value="Unassembled WGS sequence"/>
</dbReference>
<dbReference type="EMBL" id="JAPQKL010000005">
    <property type="protein sequence ID" value="KAJ5130679.1"/>
    <property type="molecule type" value="Genomic_DNA"/>
</dbReference>
<keyword evidence="2" id="KW-1185">Reference proteome</keyword>
<gene>
    <name evidence="1" type="ORF">N7515_006718</name>
</gene>
<name>A0A9W9GV75_9EURO</name>
<dbReference type="GeneID" id="81406632"/>
<dbReference type="RefSeq" id="XP_056521058.1">
    <property type="nucleotide sequence ID" value="XM_056667462.1"/>
</dbReference>
<evidence type="ECO:0000313" key="2">
    <source>
        <dbReference type="Proteomes" id="UP001149079"/>
    </source>
</evidence>
<reference evidence="1" key="1">
    <citation type="submission" date="2022-11" db="EMBL/GenBank/DDBJ databases">
        <authorList>
            <person name="Petersen C."/>
        </authorList>
    </citation>
    <scope>NUCLEOTIDE SEQUENCE</scope>
    <source>
        <strain evidence="1">IBT 22155</strain>
    </source>
</reference>